<organism evidence="1 2">
    <name type="scientific">Argiope bruennichi</name>
    <name type="common">Wasp spider</name>
    <name type="synonym">Aranea bruennichi</name>
    <dbReference type="NCBI Taxonomy" id="94029"/>
    <lineage>
        <taxon>Eukaryota</taxon>
        <taxon>Metazoa</taxon>
        <taxon>Ecdysozoa</taxon>
        <taxon>Arthropoda</taxon>
        <taxon>Chelicerata</taxon>
        <taxon>Arachnida</taxon>
        <taxon>Araneae</taxon>
        <taxon>Araneomorphae</taxon>
        <taxon>Entelegynae</taxon>
        <taxon>Araneoidea</taxon>
        <taxon>Araneidae</taxon>
        <taxon>Argiope</taxon>
    </lineage>
</organism>
<reference evidence="1" key="1">
    <citation type="journal article" date="2020" name="bioRxiv">
        <title>Chromosome-level reference genome of the European wasp spider Argiope bruennichi: a resource for studies on range expansion and evolutionary adaptation.</title>
        <authorList>
            <person name="Sheffer M.M."/>
            <person name="Hoppe A."/>
            <person name="Krehenwinkel H."/>
            <person name="Uhl G."/>
            <person name="Kuss A.W."/>
            <person name="Jensen L."/>
            <person name="Jensen C."/>
            <person name="Gillespie R.G."/>
            <person name="Hoff K.J."/>
            <person name="Prost S."/>
        </authorList>
    </citation>
    <scope>NUCLEOTIDE SEQUENCE</scope>
</reference>
<gene>
    <name evidence="1" type="ORF">HNY73_000962</name>
</gene>
<evidence type="ECO:0000313" key="2">
    <source>
        <dbReference type="Proteomes" id="UP000807504"/>
    </source>
</evidence>
<dbReference type="Proteomes" id="UP000807504">
    <property type="component" value="Unassembled WGS sequence"/>
</dbReference>
<evidence type="ECO:0000313" key="1">
    <source>
        <dbReference type="EMBL" id="KAF8796606.1"/>
    </source>
</evidence>
<dbReference type="AlphaFoldDB" id="A0A8T0G124"/>
<proteinExistence type="predicted"/>
<accession>A0A8T0G124</accession>
<sequence length="88" mass="9972">MKEVDITAFLRQRKVFVSLRSSSQPDGIAEKIGLQHDYGFKVPDTVAVQQMPGPIICASLRRWNQSSRNDKEQAKVISHFPAECSIER</sequence>
<reference evidence="1" key="2">
    <citation type="submission" date="2020-06" db="EMBL/GenBank/DDBJ databases">
        <authorList>
            <person name="Sheffer M."/>
        </authorList>
    </citation>
    <scope>NUCLEOTIDE SEQUENCE</scope>
</reference>
<protein>
    <submittedName>
        <fullName evidence="1">Uncharacterized protein</fullName>
    </submittedName>
</protein>
<dbReference type="EMBL" id="JABXBU010000001">
    <property type="protein sequence ID" value="KAF8796606.1"/>
    <property type="molecule type" value="Genomic_DNA"/>
</dbReference>
<comment type="caution">
    <text evidence="1">The sequence shown here is derived from an EMBL/GenBank/DDBJ whole genome shotgun (WGS) entry which is preliminary data.</text>
</comment>
<name>A0A8T0G124_ARGBR</name>
<keyword evidence="2" id="KW-1185">Reference proteome</keyword>